<protein>
    <submittedName>
        <fullName evidence="1">NRL4</fullName>
    </submittedName>
</protein>
<dbReference type="EMBL" id="GBRH01195393">
    <property type="protein sequence ID" value="JAE02503.1"/>
    <property type="molecule type" value="Transcribed_RNA"/>
</dbReference>
<sequence>MSHGSQRMHTAEFNSHRYSVGLSNTAALCRWSLLSSIRERHGELRLVIHHQTQDLWSSVVAHYVEIKLGSDNFAQLKVGCNQCLSIVVGTCQNCSGWRNDDTTSRANNGVWRRLLI</sequence>
<accession>A0A0A9F2I7</accession>
<reference evidence="1" key="2">
    <citation type="journal article" date="2015" name="Data Brief">
        <title>Shoot transcriptome of the giant reed, Arundo donax.</title>
        <authorList>
            <person name="Barrero R.A."/>
            <person name="Guerrero F.D."/>
            <person name="Moolhuijzen P."/>
            <person name="Goolsby J.A."/>
            <person name="Tidwell J."/>
            <person name="Bellgard S.E."/>
            <person name="Bellgard M.I."/>
        </authorList>
    </citation>
    <scope>NUCLEOTIDE SEQUENCE</scope>
    <source>
        <tissue evidence="1">Shoot tissue taken approximately 20 cm above the soil surface</tissue>
    </source>
</reference>
<name>A0A0A9F2I7_ARUDO</name>
<reference evidence="1" key="1">
    <citation type="submission" date="2014-09" db="EMBL/GenBank/DDBJ databases">
        <authorList>
            <person name="Magalhaes I.L.F."/>
            <person name="Oliveira U."/>
            <person name="Santos F.R."/>
            <person name="Vidigal T.H.D.A."/>
            <person name="Brescovit A.D."/>
            <person name="Santos A.J."/>
        </authorList>
    </citation>
    <scope>NUCLEOTIDE SEQUENCE</scope>
    <source>
        <tissue evidence="1">Shoot tissue taken approximately 20 cm above the soil surface</tissue>
    </source>
</reference>
<dbReference type="AlphaFoldDB" id="A0A0A9F2I7"/>
<organism evidence="1">
    <name type="scientific">Arundo donax</name>
    <name type="common">Giant reed</name>
    <name type="synonym">Donax arundinaceus</name>
    <dbReference type="NCBI Taxonomy" id="35708"/>
    <lineage>
        <taxon>Eukaryota</taxon>
        <taxon>Viridiplantae</taxon>
        <taxon>Streptophyta</taxon>
        <taxon>Embryophyta</taxon>
        <taxon>Tracheophyta</taxon>
        <taxon>Spermatophyta</taxon>
        <taxon>Magnoliopsida</taxon>
        <taxon>Liliopsida</taxon>
        <taxon>Poales</taxon>
        <taxon>Poaceae</taxon>
        <taxon>PACMAD clade</taxon>
        <taxon>Arundinoideae</taxon>
        <taxon>Arundineae</taxon>
        <taxon>Arundo</taxon>
    </lineage>
</organism>
<evidence type="ECO:0000313" key="1">
    <source>
        <dbReference type="EMBL" id="JAE02503.1"/>
    </source>
</evidence>
<proteinExistence type="predicted"/>